<comment type="caution">
    <text evidence="2">The sequence shown here is derived from an EMBL/GenBank/DDBJ whole genome shotgun (WGS) entry which is preliminary data.</text>
</comment>
<dbReference type="GO" id="GO:0043565">
    <property type="term" value="F:sequence-specific DNA binding"/>
    <property type="evidence" value="ECO:0007669"/>
    <property type="project" value="TreeGrafter"/>
</dbReference>
<evidence type="ECO:0000313" key="2">
    <source>
        <dbReference type="EMBL" id="KOF01563.1"/>
    </source>
</evidence>
<dbReference type="Gene3D" id="3.30.70.1290">
    <property type="entry name" value="Transposase IS200-like"/>
    <property type="match status" value="1"/>
</dbReference>
<gene>
    <name evidence="2" type="ORF">OB69_16990</name>
</gene>
<name>A0A0L8AGR1_9BACT</name>
<dbReference type="GO" id="GO:0004803">
    <property type="term" value="F:transposase activity"/>
    <property type="evidence" value="ECO:0007669"/>
    <property type="project" value="InterPro"/>
</dbReference>
<dbReference type="InterPro" id="IPR036515">
    <property type="entry name" value="Transposase_17_sf"/>
</dbReference>
<proteinExistence type="predicted"/>
<keyword evidence="3" id="KW-1185">Reference proteome</keyword>
<dbReference type="AlphaFoldDB" id="A0A0L8AGR1"/>
<dbReference type="SMART" id="SM01321">
    <property type="entry name" value="Y1_Tnp"/>
    <property type="match status" value="1"/>
</dbReference>
<dbReference type="PATRIC" id="fig|1566026.4.peg.1836"/>
<dbReference type="NCBIfam" id="NF047646">
    <property type="entry name" value="REP_Tyr_transpos"/>
    <property type="match status" value="1"/>
</dbReference>
<feature type="domain" description="Transposase IS200-like" evidence="1">
    <location>
        <begin position="8"/>
        <end position="124"/>
    </location>
</feature>
<dbReference type="GO" id="GO:0006313">
    <property type="term" value="P:DNA transposition"/>
    <property type="evidence" value="ECO:0007669"/>
    <property type="project" value="InterPro"/>
</dbReference>
<evidence type="ECO:0000313" key="3">
    <source>
        <dbReference type="Proteomes" id="UP000036908"/>
    </source>
</evidence>
<dbReference type="SUPFAM" id="SSF143422">
    <property type="entry name" value="Transposase IS200-like"/>
    <property type="match status" value="1"/>
</dbReference>
<dbReference type="OrthoDB" id="9788881at2"/>
<dbReference type="Proteomes" id="UP000036908">
    <property type="component" value="Unassembled WGS sequence"/>
</dbReference>
<evidence type="ECO:0000259" key="1">
    <source>
        <dbReference type="SMART" id="SM01321"/>
    </source>
</evidence>
<dbReference type="PANTHER" id="PTHR36966:SF1">
    <property type="entry name" value="REP-ASSOCIATED TYROSINE TRANSPOSASE"/>
    <property type="match status" value="1"/>
</dbReference>
<reference evidence="3" key="1">
    <citation type="submission" date="2014-11" db="EMBL/GenBank/DDBJ databases">
        <title>Genome sequencing of Roseivirga sp. D-25.</title>
        <authorList>
            <person name="Selvaratnam C."/>
            <person name="Thevarajoo S."/>
            <person name="Goh K.M."/>
            <person name="Eee R."/>
            <person name="Chan K.-G."/>
            <person name="Chong C.S."/>
        </authorList>
    </citation>
    <scope>NUCLEOTIDE SEQUENCE [LARGE SCALE GENOMIC DNA]</scope>
    <source>
        <strain evidence="3">D-25</strain>
    </source>
</reference>
<accession>A0A0L8AGR1</accession>
<sequence>MSELRKSNTDLPYFITLTVVDWIDIFTRQAYCDKIVESLNFCIKNKGLIVFEYVIMPSHIHMIAQSLDGNLNFILRDFKSFTAKQIIKEIGENQQYESRSKWLLHMFEFNAKYYRQNAKYMFWQKTNYPIELNSAHIQYQKTEYIRNNPVEAGLVTDGEFWQYSSANPNSPLRTSRM</sequence>
<protein>
    <submittedName>
        <fullName evidence="2">Transposase</fullName>
    </submittedName>
</protein>
<dbReference type="InterPro" id="IPR002686">
    <property type="entry name" value="Transposase_17"/>
</dbReference>
<organism evidence="2 3">
    <name type="scientific">Roseivirga seohaensis subsp. aquiponti</name>
    <dbReference type="NCBI Taxonomy" id="1566026"/>
    <lineage>
        <taxon>Bacteria</taxon>
        <taxon>Pseudomonadati</taxon>
        <taxon>Bacteroidota</taxon>
        <taxon>Cytophagia</taxon>
        <taxon>Cytophagales</taxon>
        <taxon>Roseivirgaceae</taxon>
        <taxon>Roseivirga</taxon>
    </lineage>
</organism>
<dbReference type="PANTHER" id="PTHR36966">
    <property type="entry name" value="REP-ASSOCIATED TYROSINE TRANSPOSASE"/>
    <property type="match status" value="1"/>
</dbReference>
<dbReference type="EMBL" id="JSVA01000022">
    <property type="protein sequence ID" value="KOF01563.1"/>
    <property type="molecule type" value="Genomic_DNA"/>
</dbReference>
<dbReference type="InterPro" id="IPR052715">
    <property type="entry name" value="RAYT_transposase"/>
</dbReference>
<dbReference type="RefSeq" id="WP_053224952.1">
    <property type="nucleotide sequence ID" value="NZ_JSVA01000022.1"/>
</dbReference>